<protein>
    <recommendedName>
        <fullName evidence="4">Tetratricopeptide repeat protein</fullName>
    </recommendedName>
</protein>
<dbReference type="SUPFAM" id="SSF53756">
    <property type="entry name" value="UDP-Glycosyltransferase/glycogen phosphorylase"/>
    <property type="match status" value="1"/>
</dbReference>
<dbReference type="Pfam" id="PF14559">
    <property type="entry name" value="TPR_19"/>
    <property type="match status" value="1"/>
</dbReference>
<gene>
    <name evidence="2" type="ORF">A9O66_20360</name>
</gene>
<dbReference type="SMART" id="SM00028">
    <property type="entry name" value="TPR"/>
    <property type="match status" value="3"/>
</dbReference>
<keyword evidence="1" id="KW-0802">TPR repeat</keyword>
<evidence type="ECO:0000313" key="2">
    <source>
        <dbReference type="EMBL" id="QLB66364.1"/>
    </source>
</evidence>
<dbReference type="Pfam" id="PF13432">
    <property type="entry name" value="TPR_16"/>
    <property type="match status" value="1"/>
</dbReference>
<proteinExistence type="predicted"/>
<dbReference type="AlphaFoldDB" id="A0A9Q6WPY2"/>
<dbReference type="Gene3D" id="3.40.50.2000">
    <property type="entry name" value="Glycogen Phosphorylase B"/>
    <property type="match status" value="1"/>
</dbReference>
<dbReference type="PROSITE" id="PS50005">
    <property type="entry name" value="TPR"/>
    <property type="match status" value="1"/>
</dbReference>
<dbReference type="EMBL" id="CP015959">
    <property type="protein sequence ID" value="QLB66364.1"/>
    <property type="molecule type" value="Genomic_DNA"/>
</dbReference>
<feature type="repeat" description="TPR" evidence="1">
    <location>
        <begin position="86"/>
        <end position="119"/>
    </location>
</feature>
<reference evidence="2 3" key="1">
    <citation type="journal article" date="2014" name="Genome Announc.">
        <title>Draft Genome Sequence of the Haloacid-Degrading Burkholderia caribensis Strain MBA4.</title>
        <authorList>
            <person name="Pan Y."/>
            <person name="Kong K.F."/>
            <person name="Tsang J.S."/>
        </authorList>
    </citation>
    <scope>NUCLEOTIDE SEQUENCE [LARGE SCALE GENOMIC DNA]</scope>
    <source>
        <strain evidence="2 3">852011</strain>
    </source>
</reference>
<organism evidence="2 3">
    <name type="scientific">Paraburkholderia caribensis</name>
    <dbReference type="NCBI Taxonomy" id="75105"/>
    <lineage>
        <taxon>Bacteria</taxon>
        <taxon>Pseudomonadati</taxon>
        <taxon>Pseudomonadota</taxon>
        <taxon>Betaproteobacteria</taxon>
        <taxon>Burkholderiales</taxon>
        <taxon>Burkholderiaceae</taxon>
        <taxon>Paraburkholderia</taxon>
    </lineage>
</organism>
<dbReference type="PANTHER" id="PTHR44809">
    <property type="match status" value="1"/>
</dbReference>
<dbReference type="SUPFAM" id="SSF48452">
    <property type="entry name" value="TPR-like"/>
    <property type="match status" value="1"/>
</dbReference>
<evidence type="ECO:0000256" key="1">
    <source>
        <dbReference type="PROSITE-ProRule" id="PRU00339"/>
    </source>
</evidence>
<dbReference type="InterPro" id="IPR052943">
    <property type="entry name" value="TMTC_O-mannosyl-trnsfr"/>
</dbReference>
<sequence>MPRPTLPFTFMPPTFDPFLSFLRRALAAQSEGDVRARALWLEAAFCLHPADSMSIDRLMLELLEQEDVARAIGLVETIAQLEPHSAAASVRLGYALQMANRHRDALAPYRHALAIDPAYPQLRKNLSIALNRTGGDPAEERQLLEAAVAADPSDFALWINLMSARRACFDLDGALAAARRAVEIDPRSAVAHGNLAQALKEAQRWDDALTHATTASELAPDNASMRTGLGVLHLLRGNYAEGWPAHEARWNDPASMLVNGRPPFGKPQWRGESLGGKTLLVWGEQGMGDVLQFCRFMPLLAQRVHREGGRIVWNSFPQMGALLPRSFGAHVDAYSAAREVEALPPFDFELPLVSAPLMLDTRIESIPSVVPYLRADAELRDAWRARLAGEKRLKVGLAWTGSLNHGRNRFRRVGAQRYAQAFRDIDGVAFYSLQPGAAADVEAARAAGLPMHDFTQEWRSFDDTAAFVSELDLVISVCTSAAHLAGALGQRTWVLLDVNPYWTWLIDRRDSPWYPTATLYRQRQFGQWQPVLDDVARDLRALAKPRA</sequence>
<evidence type="ECO:0000313" key="3">
    <source>
        <dbReference type="Proteomes" id="UP000509548"/>
    </source>
</evidence>
<evidence type="ECO:0008006" key="4">
    <source>
        <dbReference type="Google" id="ProtNLM"/>
    </source>
</evidence>
<dbReference type="PANTHER" id="PTHR44809:SF1">
    <property type="entry name" value="PROTEIN O-MANNOSYL-TRANSFERASE TMTC1"/>
    <property type="match status" value="1"/>
</dbReference>
<dbReference type="InterPro" id="IPR019734">
    <property type="entry name" value="TPR_rpt"/>
</dbReference>
<dbReference type="Proteomes" id="UP000509548">
    <property type="component" value="Chromosome 2"/>
</dbReference>
<dbReference type="InterPro" id="IPR011990">
    <property type="entry name" value="TPR-like_helical_dom_sf"/>
</dbReference>
<dbReference type="Gene3D" id="1.25.40.10">
    <property type="entry name" value="Tetratricopeptide repeat domain"/>
    <property type="match status" value="2"/>
</dbReference>
<name>A0A9Q6WPY2_9BURK</name>
<accession>A0A9Q6WPY2</accession>